<name>A0A8K0AIE6_BRALA</name>
<dbReference type="Proteomes" id="UP000838412">
    <property type="component" value="Chromosome 9"/>
</dbReference>
<reference evidence="3" key="1">
    <citation type="submission" date="2022-01" db="EMBL/GenBank/DDBJ databases">
        <authorList>
            <person name="Braso-Vives M."/>
        </authorList>
    </citation>
    <scope>NUCLEOTIDE SEQUENCE</scope>
</reference>
<dbReference type="EMBL" id="OV696694">
    <property type="protein sequence ID" value="CAH1273397.1"/>
    <property type="molecule type" value="Genomic_DNA"/>
</dbReference>
<gene>
    <name evidence="3" type="primary">Hypp5121</name>
    <name evidence="3" type="ORF">BLAG_LOCUS24758</name>
</gene>
<proteinExistence type="predicted"/>
<feature type="transmembrane region" description="Helical" evidence="2">
    <location>
        <begin position="75"/>
        <end position="96"/>
    </location>
</feature>
<keyword evidence="2" id="KW-1133">Transmembrane helix</keyword>
<feature type="region of interest" description="Disordered" evidence="1">
    <location>
        <begin position="202"/>
        <end position="230"/>
    </location>
</feature>
<evidence type="ECO:0000313" key="3">
    <source>
        <dbReference type="EMBL" id="CAH1273397.1"/>
    </source>
</evidence>
<protein>
    <submittedName>
        <fullName evidence="3">Hypp5121 protein</fullName>
    </submittedName>
</protein>
<feature type="region of interest" description="Disordered" evidence="1">
    <location>
        <begin position="1"/>
        <end position="37"/>
    </location>
</feature>
<dbReference type="AlphaFoldDB" id="A0A8K0AIE6"/>
<evidence type="ECO:0000256" key="2">
    <source>
        <dbReference type="SAM" id="Phobius"/>
    </source>
</evidence>
<accession>A0A8K0AIE6</accession>
<dbReference type="OrthoDB" id="10459130at2759"/>
<keyword evidence="2" id="KW-0472">Membrane</keyword>
<organism evidence="3 4">
    <name type="scientific">Branchiostoma lanceolatum</name>
    <name type="common">Common lancelet</name>
    <name type="synonym">Amphioxus lanceolatum</name>
    <dbReference type="NCBI Taxonomy" id="7740"/>
    <lineage>
        <taxon>Eukaryota</taxon>
        <taxon>Metazoa</taxon>
        <taxon>Chordata</taxon>
        <taxon>Cephalochordata</taxon>
        <taxon>Leptocardii</taxon>
        <taxon>Amphioxiformes</taxon>
        <taxon>Branchiostomatidae</taxon>
        <taxon>Branchiostoma</taxon>
    </lineage>
</organism>
<feature type="transmembrane region" description="Helical" evidence="2">
    <location>
        <begin position="50"/>
        <end position="69"/>
    </location>
</feature>
<evidence type="ECO:0000256" key="1">
    <source>
        <dbReference type="SAM" id="MobiDB-lite"/>
    </source>
</evidence>
<keyword evidence="4" id="KW-1185">Reference proteome</keyword>
<sequence>MGKGEGGGGRRGRARRHRRAHHRARGGGGGTAMFRAPATGNPALDRRINMARLMSFLAFVVILSGVYVFTSWSMIWGIILITGAGLVFVSLAFSIVHMRKTATVNTQPQPGTRTGGLQTVTTTPPSIGYPTPSNSPEAAVPTPTQYGFTSGFTYGEQYPAYPGPTPIGTVQLPGYPGLPPVPRPYPGVPSVVPPQDYAMPPPPQYLAQVPLTHPAYPPPPSYEDAMNPKN</sequence>
<feature type="compositionally biased region" description="Basic residues" evidence="1">
    <location>
        <begin position="10"/>
        <end position="25"/>
    </location>
</feature>
<keyword evidence="2" id="KW-0812">Transmembrane</keyword>
<evidence type="ECO:0000313" key="4">
    <source>
        <dbReference type="Proteomes" id="UP000838412"/>
    </source>
</evidence>